<protein>
    <submittedName>
        <fullName evidence="1">Uncharacterized protein</fullName>
    </submittedName>
</protein>
<name>A0ACB6ZKG2_THEGA</name>
<reference evidence="1" key="1">
    <citation type="submission" date="2019-10" db="EMBL/GenBank/DDBJ databases">
        <authorList>
            <consortium name="DOE Joint Genome Institute"/>
            <person name="Kuo A."/>
            <person name="Miyauchi S."/>
            <person name="Kiss E."/>
            <person name="Drula E."/>
            <person name="Kohler A."/>
            <person name="Sanchez-Garcia M."/>
            <person name="Andreopoulos B."/>
            <person name="Barry K.W."/>
            <person name="Bonito G."/>
            <person name="Buee M."/>
            <person name="Carver A."/>
            <person name="Chen C."/>
            <person name="Cichocki N."/>
            <person name="Clum A."/>
            <person name="Culley D."/>
            <person name="Crous P.W."/>
            <person name="Fauchery L."/>
            <person name="Girlanda M."/>
            <person name="Hayes R."/>
            <person name="Keri Z."/>
            <person name="Labutti K."/>
            <person name="Lipzen A."/>
            <person name="Lombard V."/>
            <person name="Magnuson J."/>
            <person name="Maillard F."/>
            <person name="Morin E."/>
            <person name="Murat C."/>
            <person name="Nolan M."/>
            <person name="Ohm R."/>
            <person name="Pangilinan J."/>
            <person name="Pereira M."/>
            <person name="Perotto S."/>
            <person name="Peter M."/>
            <person name="Riley R."/>
            <person name="Sitrit Y."/>
            <person name="Stielow B."/>
            <person name="Szollosi G."/>
            <person name="Zifcakova L."/>
            <person name="Stursova M."/>
            <person name="Spatafora J.W."/>
            <person name="Tedersoo L."/>
            <person name="Vaario L.-M."/>
            <person name="Yamada A."/>
            <person name="Yan M."/>
            <person name="Wang P."/>
            <person name="Xu J."/>
            <person name="Bruns T."/>
            <person name="Baldrian P."/>
            <person name="Vilgalys R."/>
            <person name="Henrissat B."/>
            <person name="Grigoriev I.V."/>
            <person name="Hibbett D."/>
            <person name="Nagy L.G."/>
            <person name="Martin F.M."/>
        </authorList>
    </citation>
    <scope>NUCLEOTIDE SEQUENCE</scope>
    <source>
        <strain evidence="1">P2</strain>
    </source>
</reference>
<sequence>MHLPKYSNPHLVTNTTRIVSRKALQLQGDADDDVERDGEAYEVGLDEQEVEDLHAKLDKIVSKRLKLKRALESSHETHSNKKRRTLAEGEGRLVDPQQHSEPVSEFTSSRSLQTNHQLPLQAFRLISKSLPPRAIHLTPKPFKVIPVKEPPCEDTEQEFKGRVYRSALSAVDLEQIKHTFSMAGDRKPPRLLKTISRSQTTAAPLLLLEISPAAPLPAPWINPRSRVPPKASPHQLPVNGACCPVIQTNPPHCPGRHKKKGGRGRGKAKNKNKLFP</sequence>
<gene>
    <name evidence="1" type="ORF">BDM02DRAFT_3185961</name>
</gene>
<evidence type="ECO:0000313" key="1">
    <source>
        <dbReference type="EMBL" id="KAF9649886.1"/>
    </source>
</evidence>
<dbReference type="EMBL" id="MU117992">
    <property type="protein sequence ID" value="KAF9649886.1"/>
    <property type="molecule type" value="Genomic_DNA"/>
</dbReference>
<keyword evidence="2" id="KW-1185">Reference proteome</keyword>
<proteinExistence type="predicted"/>
<comment type="caution">
    <text evidence="1">The sequence shown here is derived from an EMBL/GenBank/DDBJ whole genome shotgun (WGS) entry which is preliminary data.</text>
</comment>
<evidence type="ECO:0000313" key="2">
    <source>
        <dbReference type="Proteomes" id="UP000886501"/>
    </source>
</evidence>
<accession>A0ACB6ZKG2</accession>
<dbReference type="Proteomes" id="UP000886501">
    <property type="component" value="Unassembled WGS sequence"/>
</dbReference>
<organism evidence="1 2">
    <name type="scientific">Thelephora ganbajun</name>
    <name type="common">Ganba fungus</name>
    <dbReference type="NCBI Taxonomy" id="370292"/>
    <lineage>
        <taxon>Eukaryota</taxon>
        <taxon>Fungi</taxon>
        <taxon>Dikarya</taxon>
        <taxon>Basidiomycota</taxon>
        <taxon>Agaricomycotina</taxon>
        <taxon>Agaricomycetes</taxon>
        <taxon>Thelephorales</taxon>
        <taxon>Thelephoraceae</taxon>
        <taxon>Thelephora</taxon>
    </lineage>
</organism>
<reference evidence="1" key="2">
    <citation type="journal article" date="2020" name="Nat. Commun.">
        <title>Large-scale genome sequencing of mycorrhizal fungi provides insights into the early evolution of symbiotic traits.</title>
        <authorList>
            <person name="Miyauchi S."/>
            <person name="Kiss E."/>
            <person name="Kuo A."/>
            <person name="Drula E."/>
            <person name="Kohler A."/>
            <person name="Sanchez-Garcia M."/>
            <person name="Morin E."/>
            <person name="Andreopoulos B."/>
            <person name="Barry K.W."/>
            <person name="Bonito G."/>
            <person name="Buee M."/>
            <person name="Carver A."/>
            <person name="Chen C."/>
            <person name="Cichocki N."/>
            <person name="Clum A."/>
            <person name="Culley D."/>
            <person name="Crous P.W."/>
            <person name="Fauchery L."/>
            <person name="Girlanda M."/>
            <person name="Hayes R.D."/>
            <person name="Keri Z."/>
            <person name="LaButti K."/>
            <person name="Lipzen A."/>
            <person name="Lombard V."/>
            <person name="Magnuson J."/>
            <person name="Maillard F."/>
            <person name="Murat C."/>
            <person name="Nolan M."/>
            <person name="Ohm R.A."/>
            <person name="Pangilinan J."/>
            <person name="Pereira M.F."/>
            <person name="Perotto S."/>
            <person name="Peter M."/>
            <person name="Pfister S."/>
            <person name="Riley R."/>
            <person name="Sitrit Y."/>
            <person name="Stielow J.B."/>
            <person name="Szollosi G."/>
            <person name="Zifcakova L."/>
            <person name="Stursova M."/>
            <person name="Spatafora J.W."/>
            <person name="Tedersoo L."/>
            <person name="Vaario L.M."/>
            <person name="Yamada A."/>
            <person name="Yan M."/>
            <person name="Wang P."/>
            <person name="Xu J."/>
            <person name="Bruns T."/>
            <person name="Baldrian P."/>
            <person name="Vilgalys R."/>
            <person name="Dunand C."/>
            <person name="Henrissat B."/>
            <person name="Grigoriev I.V."/>
            <person name="Hibbett D."/>
            <person name="Nagy L.G."/>
            <person name="Martin F.M."/>
        </authorList>
    </citation>
    <scope>NUCLEOTIDE SEQUENCE</scope>
    <source>
        <strain evidence="1">P2</strain>
    </source>
</reference>